<dbReference type="EMBL" id="KN824416">
    <property type="protein sequence ID" value="KIM20639.1"/>
    <property type="molecule type" value="Genomic_DNA"/>
</dbReference>
<organism evidence="1 2">
    <name type="scientific">Serendipita vermifera MAFF 305830</name>
    <dbReference type="NCBI Taxonomy" id="933852"/>
    <lineage>
        <taxon>Eukaryota</taxon>
        <taxon>Fungi</taxon>
        <taxon>Dikarya</taxon>
        <taxon>Basidiomycota</taxon>
        <taxon>Agaricomycotina</taxon>
        <taxon>Agaricomycetes</taxon>
        <taxon>Sebacinales</taxon>
        <taxon>Serendipitaceae</taxon>
        <taxon>Serendipita</taxon>
    </lineage>
</organism>
<dbReference type="AlphaFoldDB" id="A0A0C3AKV3"/>
<dbReference type="HOGENOM" id="CLU_2544022_0_0_1"/>
<reference evidence="2" key="2">
    <citation type="submission" date="2015-01" db="EMBL/GenBank/DDBJ databases">
        <title>Evolutionary Origins and Diversification of the Mycorrhizal Mutualists.</title>
        <authorList>
            <consortium name="DOE Joint Genome Institute"/>
            <consortium name="Mycorrhizal Genomics Consortium"/>
            <person name="Kohler A."/>
            <person name="Kuo A."/>
            <person name="Nagy L.G."/>
            <person name="Floudas D."/>
            <person name="Copeland A."/>
            <person name="Barry K.W."/>
            <person name="Cichocki N."/>
            <person name="Veneault-Fourrey C."/>
            <person name="LaButti K."/>
            <person name="Lindquist E.A."/>
            <person name="Lipzen A."/>
            <person name="Lundell T."/>
            <person name="Morin E."/>
            <person name="Murat C."/>
            <person name="Riley R."/>
            <person name="Ohm R."/>
            <person name="Sun H."/>
            <person name="Tunlid A."/>
            <person name="Henrissat B."/>
            <person name="Grigoriev I.V."/>
            <person name="Hibbett D.S."/>
            <person name="Martin F."/>
        </authorList>
    </citation>
    <scope>NUCLEOTIDE SEQUENCE [LARGE SCALE GENOMIC DNA]</scope>
    <source>
        <strain evidence="2">MAFF 305830</strain>
    </source>
</reference>
<reference evidence="1 2" key="1">
    <citation type="submission" date="2014-04" db="EMBL/GenBank/DDBJ databases">
        <authorList>
            <consortium name="DOE Joint Genome Institute"/>
            <person name="Kuo A."/>
            <person name="Zuccaro A."/>
            <person name="Kohler A."/>
            <person name="Nagy L.G."/>
            <person name="Floudas D."/>
            <person name="Copeland A."/>
            <person name="Barry K.W."/>
            <person name="Cichocki N."/>
            <person name="Veneault-Fourrey C."/>
            <person name="LaButti K."/>
            <person name="Lindquist E.A."/>
            <person name="Lipzen A."/>
            <person name="Lundell T."/>
            <person name="Morin E."/>
            <person name="Murat C."/>
            <person name="Sun H."/>
            <person name="Tunlid A."/>
            <person name="Henrissat B."/>
            <person name="Grigoriev I.V."/>
            <person name="Hibbett D.S."/>
            <person name="Martin F."/>
            <person name="Nordberg H.P."/>
            <person name="Cantor M.N."/>
            <person name="Hua S.X."/>
        </authorList>
    </citation>
    <scope>NUCLEOTIDE SEQUENCE [LARGE SCALE GENOMIC DNA]</scope>
    <source>
        <strain evidence="1 2">MAFF 305830</strain>
    </source>
</reference>
<dbReference type="Proteomes" id="UP000054097">
    <property type="component" value="Unassembled WGS sequence"/>
</dbReference>
<proteinExistence type="predicted"/>
<sequence>MLVTALMIPHDDALSEDAGTEQILKRIGAGRSRWASFTIDLDAISQWLDNHIDKRPEGMGLGNQLSGEDDVIIGLKLKFAMFV</sequence>
<dbReference type="OrthoDB" id="2532648at2759"/>
<evidence type="ECO:0000313" key="2">
    <source>
        <dbReference type="Proteomes" id="UP000054097"/>
    </source>
</evidence>
<gene>
    <name evidence="1" type="ORF">M408DRAFT_30194</name>
</gene>
<name>A0A0C3AKV3_SERVB</name>
<accession>A0A0C3AKV3</accession>
<keyword evidence="2" id="KW-1185">Reference proteome</keyword>
<protein>
    <submittedName>
        <fullName evidence="1">Uncharacterized protein</fullName>
    </submittedName>
</protein>
<evidence type="ECO:0000313" key="1">
    <source>
        <dbReference type="EMBL" id="KIM20639.1"/>
    </source>
</evidence>